<dbReference type="Proteomes" id="UP001501222">
    <property type="component" value="Unassembled WGS sequence"/>
</dbReference>
<dbReference type="Pfam" id="PF00903">
    <property type="entry name" value="Glyoxalase"/>
    <property type="match status" value="1"/>
</dbReference>
<evidence type="ECO:0000313" key="3">
    <source>
        <dbReference type="Proteomes" id="UP001501222"/>
    </source>
</evidence>
<evidence type="ECO:0000313" key="2">
    <source>
        <dbReference type="EMBL" id="GAA3596121.1"/>
    </source>
</evidence>
<dbReference type="EMBL" id="BAABAA010000019">
    <property type="protein sequence ID" value="GAA3596121.1"/>
    <property type="molecule type" value="Genomic_DNA"/>
</dbReference>
<gene>
    <name evidence="2" type="ORF">GCM10022235_79380</name>
</gene>
<dbReference type="InterPro" id="IPR037523">
    <property type="entry name" value="VOC_core"/>
</dbReference>
<protein>
    <recommendedName>
        <fullName evidence="1">VOC domain-containing protein</fullName>
    </recommendedName>
</protein>
<dbReference type="InterPro" id="IPR004360">
    <property type="entry name" value="Glyas_Fos-R_dOase_dom"/>
</dbReference>
<keyword evidence="3" id="KW-1185">Reference proteome</keyword>
<dbReference type="InterPro" id="IPR029068">
    <property type="entry name" value="Glyas_Bleomycin-R_OHBP_Dase"/>
</dbReference>
<dbReference type="SUPFAM" id="SSF54593">
    <property type="entry name" value="Glyoxalase/Bleomycin resistance protein/Dihydroxybiphenyl dioxygenase"/>
    <property type="match status" value="1"/>
</dbReference>
<evidence type="ECO:0000259" key="1">
    <source>
        <dbReference type="PROSITE" id="PS51819"/>
    </source>
</evidence>
<reference evidence="3" key="1">
    <citation type="journal article" date="2019" name="Int. J. Syst. Evol. Microbiol.">
        <title>The Global Catalogue of Microorganisms (GCM) 10K type strain sequencing project: providing services to taxonomists for standard genome sequencing and annotation.</title>
        <authorList>
            <consortium name="The Broad Institute Genomics Platform"/>
            <consortium name="The Broad Institute Genome Sequencing Center for Infectious Disease"/>
            <person name="Wu L."/>
            <person name="Ma J."/>
        </authorList>
    </citation>
    <scope>NUCLEOTIDE SEQUENCE [LARGE SCALE GENOMIC DNA]</scope>
    <source>
        <strain evidence="3">JCM 16928</strain>
    </source>
</reference>
<dbReference type="Gene3D" id="3.10.180.10">
    <property type="entry name" value="2,3-Dihydroxybiphenyl 1,2-Dioxygenase, domain 1"/>
    <property type="match status" value="1"/>
</dbReference>
<feature type="domain" description="VOC" evidence="1">
    <location>
        <begin position="2"/>
        <end position="138"/>
    </location>
</feature>
<proteinExistence type="predicted"/>
<accession>A0ABP6Z2S3</accession>
<name>A0ABP6Z2S3_9ACTN</name>
<sequence length="145" mass="15632">MKLEVVVIPVSDVDKAKAFYEQLGWRLDADFATEKGFRVVQVTPPGSDASVIFGDGVSNGEPGSLQGLQLVVKDIEAAREELIAKGADVSEVWHDADGVFHHAGDANRAAGPDPERRSYGSWLSFSDPDGNGWVVQEVVTRLPGR</sequence>
<dbReference type="PROSITE" id="PS51819">
    <property type="entry name" value="VOC"/>
    <property type="match status" value="1"/>
</dbReference>
<comment type="caution">
    <text evidence="2">The sequence shown here is derived from an EMBL/GenBank/DDBJ whole genome shotgun (WGS) entry which is preliminary data.</text>
</comment>
<organism evidence="2 3">
    <name type="scientific">Kribbella ginsengisoli</name>
    <dbReference type="NCBI Taxonomy" id="363865"/>
    <lineage>
        <taxon>Bacteria</taxon>
        <taxon>Bacillati</taxon>
        <taxon>Actinomycetota</taxon>
        <taxon>Actinomycetes</taxon>
        <taxon>Propionibacteriales</taxon>
        <taxon>Kribbellaceae</taxon>
        <taxon>Kribbella</taxon>
    </lineage>
</organism>